<comment type="subunit">
    <text evidence="4">Homodimer. Polymerizes to form a dynamic ring structure in a strictly GTP-dependent manner. Interacts directly with several other division proteins.</text>
</comment>
<organism evidence="10 11">
    <name type="scientific">Patiriisocius marinistellae</name>
    <dbReference type="NCBI Taxonomy" id="2494560"/>
    <lineage>
        <taxon>Bacteria</taxon>
        <taxon>Pseudomonadati</taxon>
        <taxon>Bacteroidota</taxon>
        <taxon>Flavobacteriia</taxon>
        <taxon>Flavobacteriales</taxon>
        <taxon>Flavobacteriaceae</taxon>
        <taxon>Patiriisocius</taxon>
    </lineage>
</organism>
<dbReference type="InterPro" id="IPR008280">
    <property type="entry name" value="Tub_FtsZ_C"/>
</dbReference>
<evidence type="ECO:0000256" key="7">
    <source>
        <dbReference type="SAM" id="MobiDB-lite"/>
    </source>
</evidence>
<dbReference type="AlphaFoldDB" id="A0A5J4FZT8"/>
<dbReference type="GO" id="GO:0003924">
    <property type="term" value="F:GTPase activity"/>
    <property type="evidence" value="ECO:0007669"/>
    <property type="project" value="UniProtKB-UniRule"/>
</dbReference>
<sequence length="701" mass="76452">MSSNTEFENIAFDLPKNQSNVIKVIGVGGGGSNAINHMFNQGIKGVDFVICNTDAQALENSSVPNKIQLGVDLTEGLGAGANPKVGEQSAVESMADIKNMLTTNTKMIFITAGMGGGTGTGAAPIIARMAKDLDILTVGIVTIPFQFEGKLRNEQALVGVENLRANVDSLVVINNNKLREVYGNLGFKAGFSKADEVLATAARGIAEVITHHYTQNIDLRDAKTVLSNSGTAIMGSATASGANRAHDAISKALDSPLLNDNKIAGAKNVLLLIVSGAEEITIDEIGEISDHIQNEAGHSANIIMGVGDDDALEGAISITVIATGFDAEQQNEISNTETKKIIHTLEEEQKAEQDLTTNVTASPVELPKAEVPPAPVVPEPAKVIRHTLFEEEEIQTIKLTPKAVVEAPVQNKIPFEGYVATSNFIKNIDVESTAVDIHVLAEFEQLIINEIDVNDFEIVKPKEAEETKTQEAIISSEIEQPTTVDFTINTVKKEVFNEAEISEEKEEESAVGNSMLMFDMPINDVEEETAEVIKHDLQVEDIQVNDHVEVIPVNEQTKDGIRRYSLDDYQEKEEELLSAKPTQKVAEETIVFETKTVPQTEIEADTEYEVAEIDPMNAPISQLLKDRTEERKRKLKDFNYKFRNSGSKLEDIEKQPAYKRAGIELEDAKNSGSSISRTSVNTDDDNIDLRTNNSFLHDNVD</sequence>
<comment type="caution">
    <text evidence="10">The sequence shown here is derived from an EMBL/GenBank/DDBJ whole genome shotgun (WGS) entry which is preliminary data.</text>
</comment>
<dbReference type="PANTHER" id="PTHR30314">
    <property type="entry name" value="CELL DIVISION PROTEIN FTSZ-RELATED"/>
    <property type="match status" value="1"/>
</dbReference>
<dbReference type="OrthoDB" id="9813375at2"/>
<comment type="similarity">
    <text evidence="1 4 6">Belongs to the FtsZ family.</text>
</comment>
<keyword evidence="4 6" id="KW-0132">Cell division</keyword>
<feature type="compositionally biased region" description="Polar residues" evidence="7">
    <location>
        <begin position="670"/>
        <end position="681"/>
    </location>
</feature>
<evidence type="ECO:0000256" key="4">
    <source>
        <dbReference type="HAMAP-Rule" id="MF_00909"/>
    </source>
</evidence>
<proteinExistence type="inferred from homology"/>
<evidence type="ECO:0000256" key="5">
    <source>
        <dbReference type="NCBIfam" id="TIGR00065"/>
    </source>
</evidence>
<dbReference type="CDD" id="cd02201">
    <property type="entry name" value="FtsZ_type1"/>
    <property type="match status" value="1"/>
</dbReference>
<dbReference type="InterPro" id="IPR020805">
    <property type="entry name" value="Cell_div_FtsZ_CS"/>
</dbReference>
<accession>A0A5J4FZT8</accession>
<feature type="binding site" evidence="4">
    <location>
        <position position="148"/>
    </location>
    <ligand>
        <name>GTP</name>
        <dbReference type="ChEBI" id="CHEBI:37565"/>
    </ligand>
</feature>
<dbReference type="GO" id="GO:0051258">
    <property type="term" value="P:protein polymerization"/>
    <property type="evidence" value="ECO:0007669"/>
    <property type="project" value="UniProtKB-UniRule"/>
</dbReference>
<dbReference type="Gene3D" id="3.40.50.1440">
    <property type="entry name" value="Tubulin/FtsZ, GTPase domain"/>
    <property type="match status" value="1"/>
</dbReference>
<feature type="binding site" evidence="4">
    <location>
        <begin position="29"/>
        <end position="33"/>
    </location>
    <ligand>
        <name>GTP</name>
        <dbReference type="ChEBI" id="CHEBI:37565"/>
    </ligand>
</feature>
<evidence type="ECO:0000259" key="9">
    <source>
        <dbReference type="SMART" id="SM00865"/>
    </source>
</evidence>
<dbReference type="GO" id="GO:0032153">
    <property type="term" value="C:cell division site"/>
    <property type="evidence" value="ECO:0007669"/>
    <property type="project" value="UniProtKB-UniRule"/>
</dbReference>
<dbReference type="Pfam" id="PF00091">
    <property type="entry name" value="Tubulin"/>
    <property type="match status" value="1"/>
</dbReference>
<dbReference type="PROSITE" id="PS01134">
    <property type="entry name" value="FTSZ_1"/>
    <property type="match status" value="1"/>
</dbReference>
<dbReference type="InterPro" id="IPR000158">
    <property type="entry name" value="Cell_div_FtsZ"/>
</dbReference>
<dbReference type="InterPro" id="IPR045061">
    <property type="entry name" value="FtsZ/CetZ"/>
</dbReference>
<dbReference type="InterPro" id="IPR018316">
    <property type="entry name" value="Tubulin/FtsZ_2-layer-sand-dom"/>
</dbReference>
<feature type="domain" description="Tubulin/FtsZ GTPase" evidence="8">
    <location>
        <begin position="21"/>
        <end position="213"/>
    </location>
</feature>
<feature type="binding site" evidence="4">
    <location>
        <position position="195"/>
    </location>
    <ligand>
        <name>GTP</name>
        <dbReference type="ChEBI" id="CHEBI:37565"/>
    </ligand>
</feature>
<dbReference type="NCBIfam" id="TIGR00065">
    <property type="entry name" value="ftsZ"/>
    <property type="match status" value="1"/>
</dbReference>
<dbReference type="InterPro" id="IPR024757">
    <property type="entry name" value="FtsZ_C"/>
</dbReference>
<dbReference type="PANTHER" id="PTHR30314:SF3">
    <property type="entry name" value="MITOCHONDRIAL DIVISION PROTEIN FSZA"/>
    <property type="match status" value="1"/>
</dbReference>
<evidence type="ECO:0000256" key="2">
    <source>
        <dbReference type="ARBA" id="ARBA00022741"/>
    </source>
</evidence>
<dbReference type="GO" id="GO:0000917">
    <property type="term" value="P:division septum assembly"/>
    <property type="evidence" value="ECO:0007669"/>
    <property type="project" value="UniProtKB-KW"/>
</dbReference>
<evidence type="ECO:0000256" key="1">
    <source>
        <dbReference type="ARBA" id="ARBA00009690"/>
    </source>
</evidence>
<dbReference type="InterPro" id="IPR037103">
    <property type="entry name" value="Tubulin/FtsZ-like_C"/>
</dbReference>
<protein>
    <recommendedName>
        <fullName evidence="4 5">Cell division protein FtsZ</fullName>
    </recommendedName>
</protein>
<feature type="domain" description="Tubulin/FtsZ 2-layer sandwich" evidence="9">
    <location>
        <begin position="216"/>
        <end position="334"/>
    </location>
</feature>
<comment type="subcellular location">
    <subcellularLocation>
        <location evidence="4">Cytoplasm</location>
    </subcellularLocation>
    <text evidence="4">Assembles at midcell at the inner surface of the cytoplasmic membrane.</text>
</comment>
<dbReference type="FunFam" id="3.40.50.1440:FF:000001">
    <property type="entry name" value="Cell division protein FtsZ"/>
    <property type="match status" value="1"/>
</dbReference>
<dbReference type="Pfam" id="PF12327">
    <property type="entry name" value="FtsZ_C"/>
    <property type="match status" value="1"/>
</dbReference>
<dbReference type="HAMAP" id="MF_00909">
    <property type="entry name" value="FtsZ"/>
    <property type="match status" value="1"/>
</dbReference>
<dbReference type="GO" id="GO:0005737">
    <property type="term" value="C:cytoplasm"/>
    <property type="evidence" value="ECO:0007669"/>
    <property type="project" value="UniProtKB-SubCell"/>
</dbReference>
<dbReference type="Proteomes" id="UP000326994">
    <property type="component" value="Unassembled WGS sequence"/>
</dbReference>
<feature type="binding site" evidence="4">
    <location>
        <position position="152"/>
    </location>
    <ligand>
        <name>GTP</name>
        <dbReference type="ChEBI" id="CHEBI:37565"/>
    </ligand>
</feature>
<evidence type="ECO:0000259" key="8">
    <source>
        <dbReference type="SMART" id="SM00864"/>
    </source>
</evidence>
<dbReference type="PROSITE" id="PS01135">
    <property type="entry name" value="FTSZ_2"/>
    <property type="match status" value="1"/>
</dbReference>
<evidence type="ECO:0000256" key="6">
    <source>
        <dbReference type="RuleBase" id="RU000631"/>
    </source>
</evidence>
<evidence type="ECO:0000313" key="10">
    <source>
        <dbReference type="EMBL" id="GEQ86968.1"/>
    </source>
</evidence>
<feature type="binding site" evidence="4">
    <location>
        <begin position="117"/>
        <end position="119"/>
    </location>
    <ligand>
        <name>GTP</name>
        <dbReference type="ChEBI" id="CHEBI:37565"/>
    </ligand>
</feature>
<keyword evidence="3 4" id="KW-0342">GTP-binding</keyword>
<dbReference type="PRINTS" id="PR00423">
    <property type="entry name" value="CELLDVISFTSZ"/>
</dbReference>
<dbReference type="GO" id="GO:0005525">
    <property type="term" value="F:GTP binding"/>
    <property type="evidence" value="ECO:0007669"/>
    <property type="project" value="UniProtKB-UniRule"/>
</dbReference>
<dbReference type="SMART" id="SM00864">
    <property type="entry name" value="Tubulin"/>
    <property type="match status" value="1"/>
</dbReference>
<dbReference type="SUPFAM" id="SSF52490">
    <property type="entry name" value="Tubulin nucleotide-binding domain-like"/>
    <property type="match status" value="1"/>
</dbReference>
<dbReference type="Gene3D" id="3.30.1330.20">
    <property type="entry name" value="Tubulin/FtsZ, C-terminal domain"/>
    <property type="match status" value="1"/>
</dbReference>
<dbReference type="SUPFAM" id="SSF55307">
    <property type="entry name" value="Tubulin C-terminal domain-like"/>
    <property type="match status" value="1"/>
</dbReference>
<dbReference type="EMBL" id="BKCF01000005">
    <property type="protein sequence ID" value="GEQ86968.1"/>
    <property type="molecule type" value="Genomic_DNA"/>
</dbReference>
<dbReference type="InterPro" id="IPR036525">
    <property type="entry name" value="Tubulin/FtsZ_GTPase_sf"/>
</dbReference>
<comment type="function">
    <text evidence="4 6">Essential cell division protein that forms a contractile ring structure (Z ring) at the future cell division site. The regulation of the ring assembly controls the timing and the location of cell division. One of the functions of the FtsZ ring is to recruit other cell division proteins to the septum to produce a new cell wall between the dividing cells. Binds GTP and shows GTPase activity.</text>
</comment>
<evidence type="ECO:0000313" key="11">
    <source>
        <dbReference type="Proteomes" id="UP000326994"/>
    </source>
</evidence>
<reference evidence="10 11" key="1">
    <citation type="submission" date="2019-08" db="EMBL/GenBank/DDBJ databases">
        <title>Ulvibacter marinistellae sp. nov., isolated from a starfish, Patiria pectinifera.</title>
        <authorList>
            <person name="Kawano K."/>
            <person name="Ushijima N."/>
            <person name="Kihara M."/>
            <person name="Itoh H."/>
        </authorList>
    </citation>
    <scope>NUCLEOTIDE SEQUENCE [LARGE SCALE GENOMIC DNA]</scope>
    <source>
        <strain evidence="10 11">KK4</strain>
    </source>
</reference>
<keyword evidence="11" id="KW-1185">Reference proteome</keyword>
<dbReference type="GO" id="GO:0043093">
    <property type="term" value="P:FtsZ-dependent cytokinesis"/>
    <property type="evidence" value="ECO:0007669"/>
    <property type="project" value="UniProtKB-UniRule"/>
</dbReference>
<feature type="region of interest" description="Disordered" evidence="7">
    <location>
        <begin position="663"/>
        <end position="701"/>
    </location>
</feature>
<dbReference type="RefSeq" id="WP_151894887.1">
    <property type="nucleotide sequence ID" value="NZ_BKCF01000005.1"/>
</dbReference>
<evidence type="ECO:0000256" key="3">
    <source>
        <dbReference type="ARBA" id="ARBA00023134"/>
    </source>
</evidence>
<dbReference type="InterPro" id="IPR003008">
    <property type="entry name" value="Tubulin_FtsZ_GTPase"/>
</dbReference>
<dbReference type="SMART" id="SM00865">
    <property type="entry name" value="Tubulin_C"/>
    <property type="match status" value="1"/>
</dbReference>
<name>A0A5J4FZT8_9FLAO</name>
<keyword evidence="2 4" id="KW-0547">Nucleotide-binding</keyword>
<keyword evidence="4" id="KW-0963">Cytoplasm</keyword>
<feature type="compositionally biased region" description="Polar residues" evidence="7">
    <location>
        <begin position="689"/>
        <end position="701"/>
    </location>
</feature>
<gene>
    <name evidence="4 10" type="primary">ftsZ</name>
    <name evidence="10" type="ORF">ULMS_24760</name>
</gene>
<keyword evidence="4 6" id="KW-0131">Cell cycle</keyword>
<keyword evidence="4 6" id="KW-0717">Septation</keyword>